<dbReference type="EMBL" id="CAXITT010000012">
    <property type="protein sequence ID" value="CAL1527152.1"/>
    <property type="molecule type" value="Genomic_DNA"/>
</dbReference>
<keyword evidence="5" id="KW-1185">Reference proteome</keyword>
<evidence type="ECO:0000256" key="2">
    <source>
        <dbReference type="RuleBase" id="RU102079"/>
    </source>
</evidence>
<reference evidence="4 5" key="1">
    <citation type="submission" date="2024-04" db="EMBL/GenBank/DDBJ databases">
        <authorList>
            <consortium name="Genoscope - CEA"/>
            <person name="William W."/>
        </authorList>
    </citation>
    <scope>NUCLEOTIDE SEQUENCE [LARGE SCALE GENOMIC DNA]</scope>
</reference>
<evidence type="ECO:0000259" key="3">
    <source>
        <dbReference type="PROSITE" id="PS51304"/>
    </source>
</evidence>
<dbReference type="InterPro" id="IPR001079">
    <property type="entry name" value="Galectin_CRD"/>
</dbReference>
<comment type="caution">
    <text evidence="4">The sequence shown here is derived from an EMBL/GenBank/DDBJ whole genome shotgun (WGS) entry which is preliminary data.</text>
</comment>
<accession>A0AAV2H2Y8</accession>
<evidence type="ECO:0000256" key="1">
    <source>
        <dbReference type="ARBA" id="ARBA00022734"/>
    </source>
</evidence>
<dbReference type="GO" id="GO:0030246">
    <property type="term" value="F:carbohydrate binding"/>
    <property type="evidence" value="ECO:0007669"/>
    <property type="project" value="UniProtKB-UniRule"/>
</dbReference>
<proteinExistence type="predicted"/>
<evidence type="ECO:0000313" key="4">
    <source>
        <dbReference type="EMBL" id="CAL1527152.1"/>
    </source>
</evidence>
<protein>
    <recommendedName>
        <fullName evidence="2">Galectin</fullName>
    </recommendedName>
</protein>
<dbReference type="Proteomes" id="UP001497497">
    <property type="component" value="Unassembled WGS sequence"/>
</dbReference>
<organism evidence="4 5">
    <name type="scientific">Lymnaea stagnalis</name>
    <name type="common">Great pond snail</name>
    <name type="synonym">Helix stagnalis</name>
    <dbReference type="NCBI Taxonomy" id="6523"/>
    <lineage>
        <taxon>Eukaryota</taxon>
        <taxon>Metazoa</taxon>
        <taxon>Spiralia</taxon>
        <taxon>Lophotrochozoa</taxon>
        <taxon>Mollusca</taxon>
        <taxon>Gastropoda</taxon>
        <taxon>Heterobranchia</taxon>
        <taxon>Euthyneura</taxon>
        <taxon>Panpulmonata</taxon>
        <taxon>Hygrophila</taxon>
        <taxon>Lymnaeoidea</taxon>
        <taxon>Lymnaeidae</taxon>
        <taxon>Lymnaea</taxon>
    </lineage>
</organism>
<name>A0AAV2H2Y8_LYMST</name>
<dbReference type="SMART" id="SM00908">
    <property type="entry name" value="Gal-bind_lectin"/>
    <property type="match status" value="1"/>
</dbReference>
<keyword evidence="1 2" id="KW-0430">Lectin</keyword>
<dbReference type="SUPFAM" id="SSF49899">
    <property type="entry name" value="Concanavalin A-like lectins/glucanases"/>
    <property type="match status" value="1"/>
</dbReference>
<dbReference type="SMART" id="SM00276">
    <property type="entry name" value="GLECT"/>
    <property type="match status" value="1"/>
</dbReference>
<feature type="domain" description="Galectin" evidence="3">
    <location>
        <begin position="13"/>
        <end position="146"/>
    </location>
</feature>
<dbReference type="PROSITE" id="PS51304">
    <property type="entry name" value="GALECTIN"/>
    <property type="match status" value="1"/>
</dbReference>
<dbReference type="Pfam" id="PF00337">
    <property type="entry name" value="Gal-bind_lectin"/>
    <property type="match status" value="1"/>
</dbReference>
<dbReference type="AlphaFoldDB" id="A0AAV2H2Y8"/>
<dbReference type="Gene3D" id="2.60.120.200">
    <property type="match status" value="1"/>
</dbReference>
<sequence>MAFSHFFEPSTAIVERFDCGLGPGKNFTLQAVPSGNFTVSLMAGDCPGSADIALLVSVKFKKPTTEMLFACRTDGQWSEPEYCCTCPCSSLEANAPFELGLSVSCQYFKISVNRKVVGKFDHRCDPNLVNHYSVAGAVSLRVVSIH</sequence>
<dbReference type="InterPro" id="IPR013320">
    <property type="entry name" value="ConA-like_dom_sf"/>
</dbReference>
<gene>
    <name evidence="4" type="ORF">GSLYS_00001329001</name>
</gene>
<evidence type="ECO:0000313" key="5">
    <source>
        <dbReference type="Proteomes" id="UP001497497"/>
    </source>
</evidence>